<reference evidence="2 3" key="1">
    <citation type="journal article" date="2022" name="Int. J. Syst. Evol. Microbiol.">
        <title>Prevotella herbatica sp. nov., a plant polysaccharide-decomposing anaerobic bacterium isolated from a methanogenic reactor.</title>
        <authorList>
            <person name="Uek A."/>
            <person name="Tonouchi A."/>
            <person name="Kaku N."/>
            <person name="Ueki K."/>
        </authorList>
    </citation>
    <scope>NUCLEOTIDE SEQUENCE [LARGE SCALE GENOMIC DNA]</scope>
    <source>
        <strain evidence="2 3">WR041</strain>
    </source>
</reference>
<keyword evidence="1" id="KW-0732">Signal</keyword>
<accession>A0ABM7NWI1</accession>
<dbReference type="RefSeq" id="WP_207155063.1">
    <property type="nucleotide sequence ID" value="NZ_AP024484.1"/>
</dbReference>
<dbReference type="Proteomes" id="UP001319045">
    <property type="component" value="Chromosome"/>
</dbReference>
<feature type="chain" id="PRO_5045707248" description="Lipoprotein" evidence="1">
    <location>
        <begin position="24"/>
        <end position="173"/>
    </location>
</feature>
<evidence type="ECO:0000313" key="3">
    <source>
        <dbReference type="Proteomes" id="UP001319045"/>
    </source>
</evidence>
<dbReference type="EMBL" id="AP024484">
    <property type="protein sequence ID" value="BCS84874.1"/>
    <property type="molecule type" value="Genomic_DNA"/>
</dbReference>
<name>A0ABM7NWI1_9BACT</name>
<evidence type="ECO:0008006" key="4">
    <source>
        <dbReference type="Google" id="ProtNLM"/>
    </source>
</evidence>
<protein>
    <recommendedName>
        <fullName evidence="4">Lipoprotein</fullName>
    </recommendedName>
</protein>
<gene>
    <name evidence="2" type="ORF">prwr041_07670</name>
</gene>
<organism evidence="2 3">
    <name type="scientific">Prevotella herbatica</name>
    <dbReference type="NCBI Taxonomy" id="2801997"/>
    <lineage>
        <taxon>Bacteria</taxon>
        <taxon>Pseudomonadati</taxon>
        <taxon>Bacteroidota</taxon>
        <taxon>Bacteroidia</taxon>
        <taxon>Bacteroidales</taxon>
        <taxon>Prevotellaceae</taxon>
        <taxon>Prevotella</taxon>
    </lineage>
</organism>
<keyword evidence="3" id="KW-1185">Reference proteome</keyword>
<proteinExistence type="predicted"/>
<evidence type="ECO:0000313" key="2">
    <source>
        <dbReference type="EMBL" id="BCS84874.1"/>
    </source>
</evidence>
<sequence>MKHLKVTKILLALSILGVMTACSSENTLIGNVKVSDVSTSDCKTSLSKADTRIEYYNDIYSKKPTLTMLMGNDYTISAQFLDVLDNCQIGQFHVDASSHDNTIVLILYPEQDMLTDCICQYDVNFKMKDLVPGNYQIMVYHTTSTKQTNSSNKIYEGTVNLEINKSVTLTMIR</sequence>
<feature type="signal peptide" evidence="1">
    <location>
        <begin position="1"/>
        <end position="23"/>
    </location>
</feature>
<evidence type="ECO:0000256" key="1">
    <source>
        <dbReference type="SAM" id="SignalP"/>
    </source>
</evidence>
<dbReference type="PROSITE" id="PS51257">
    <property type="entry name" value="PROKAR_LIPOPROTEIN"/>
    <property type="match status" value="1"/>
</dbReference>